<accession>A0A163ALN5</accession>
<reference evidence="2" key="1">
    <citation type="submission" date="2015-06" db="EMBL/GenBank/DDBJ databases">
        <title>Expansion of signal transduction pathways in fungi by whole-genome duplication.</title>
        <authorList>
            <consortium name="DOE Joint Genome Institute"/>
            <person name="Corrochano L.M."/>
            <person name="Kuo A."/>
            <person name="Marcet-Houben M."/>
            <person name="Polaino S."/>
            <person name="Salamov A."/>
            <person name="Villalobos J.M."/>
            <person name="Alvarez M.I."/>
            <person name="Avalos J."/>
            <person name="Benito E.P."/>
            <person name="Benoit I."/>
            <person name="Burger G."/>
            <person name="Camino L.P."/>
            <person name="Canovas D."/>
            <person name="Cerda-Olmedo E."/>
            <person name="Cheng J.-F."/>
            <person name="Dominguez A."/>
            <person name="Elias M."/>
            <person name="Eslava A.P."/>
            <person name="Glaser F."/>
            <person name="Grimwood J."/>
            <person name="Gutierrez G."/>
            <person name="Heitman J."/>
            <person name="Henrissat B."/>
            <person name="Iturriaga E.A."/>
            <person name="Lang B.F."/>
            <person name="Lavin J.L."/>
            <person name="Lee S."/>
            <person name="Li W."/>
            <person name="Lindquist E."/>
            <person name="Lopez-Garcia S."/>
            <person name="Luque E.M."/>
            <person name="Marcos A.T."/>
            <person name="Martin J."/>
            <person name="McCluskey K."/>
            <person name="Medina H.R."/>
            <person name="Miralles-Duran A."/>
            <person name="Miyazaki A."/>
            <person name="Munoz-Torres E."/>
            <person name="Oguiza J.A."/>
            <person name="Ohm R."/>
            <person name="Olmedo M."/>
            <person name="Orejas M."/>
            <person name="Ortiz-Castellanos L."/>
            <person name="Pisabarro A.G."/>
            <person name="Rodriguez-Romero J."/>
            <person name="Ruiz-Herrera J."/>
            <person name="Ruiz-Vazquez R."/>
            <person name="Sanz C."/>
            <person name="Schackwitz W."/>
            <person name="Schmutz J."/>
            <person name="Shahriari M."/>
            <person name="Shelest E."/>
            <person name="Silva-Franco F."/>
            <person name="Soanes D."/>
            <person name="Syed K."/>
            <person name="Tagua V.G."/>
            <person name="Talbot N.J."/>
            <person name="Thon M."/>
            <person name="De vries R.P."/>
            <person name="Wiebenga A."/>
            <person name="Yadav J.S."/>
            <person name="Braun E.L."/>
            <person name="Baker S."/>
            <person name="Garre V."/>
            <person name="Horwitz B."/>
            <person name="Torres-Martinez S."/>
            <person name="Idnurm A."/>
            <person name="Herrera-Estrella A."/>
            <person name="Gabaldon T."/>
            <person name="Grigoriev I.V."/>
        </authorList>
    </citation>
    <scope>NUCLEOTIDE SEQUENCE [LARGE SCALE GENOMIC DNA]</scope>
    <source>
        <strain evidence="2">NRRL 1555(-)</strain>
    </source>
</reference>
<dbReference type="GeneID" id="29002747"/>
<dbReference type="RefSeq" id="XP_018292401.1">
    <property type="nucleotide sequence ID" value="XM_018441841.1"/>
</dbReference>
<proteinExistence type="predicted"/>
<gene>
    <name evidence="1" type="ORF">PHYBLDRAFT_67717</name>
</gene>
<name>A0A163ALN5_PHYB8</name>
<keyword evidence="2" id="KW-1185">Reference proteome</keyword>
<evidence type="ECO:0000313" key="1">
    <source>
        <dbReference type="EMBL" id="OAD74361.1"/>
    </source>
</evidence>
<dbReference type="EMBL" id="KV440979">
    <property type="protein sequence ID" value="OAD74361.1"/>
    <property type="molecule type" value="Genomic_DNA"/>
</dbReference>
<dbReference type="VEuPathDB" id="FungiDB:PHYBLDRAFT_67717"/>
<sequence>MNKLLLAKNEVTIPKNTFFSHSVIVSTYSLTLKLRYRVAKSVYCIFIQLLQEIQAAIISLKSGQEALLDHQEALEKKQDVVQLQMTNVYNLFKDCEFPNKTIATSSNTPTDIILRPVSKINNITTKHIYMMIKHDLGIELTEEIKRIVNTCTKIICDNWQLFHLFRILKQTTAVHCFLKKIKTGCVSIILSYSETMKLISPNVTETERHLQRLASSGESI</sequence>
<dbReference type="AlphaFoldDB" id="A0A163ALN5"/>
<organism evidence="1 2">
    <name type="scientific">Phycomyces blakesleeanus (strain ATCC 8743b / DSM 1359 / FGSC 10004 / NBRC 33097 / NRRL 1555)</name>
    <dbReference type="NCBI Taxonomy" id="763407"/>
    <lineage>
        <taxon>Eukaryota</taxon>
        <taxon>Fungi</taxon>
        <taxon>Fungi incertae sedis</taxon>
        <taxon>Mucoromycota</taxon>
        <taxon>Mucoromycotina</taxon>
        <taxon>Mucoromycetes</taxon>
        <taxon>Mucorales</taxon>
        <taxon>Phycomycetaceae</taxon>
        <taxon>Phycomyces</taxon>
    </lineage>
</organism>
<dbReference type="Proteomes" id="UP000077315">
    <property type="component" value="Unassembled WGS sequence"/>
</dbReference>
<protein>
    <submittedName>
        <fullName evidence="1">Uncharacterized protein</fullName>
    </submittedName>
</protein>
<evidence type="ECO:0000313" key="2">
    <source>
        <dbReference type="Proteomes" id="UP000077315"/>
    </source>
</evidence>
<dbReference type="InParanoid" id="A0A163ALN5"/>